<feature type="domain" description="Peptidase S54 rhomboid" evidence="8">
    <location>
        <begin position="71"/>
        <end position="197"/>
    </location>
</feature>
<feature type="transmembrane region" description="Helical" evidence="7">
    <location>
        <begin position="165"/>
        <end position="192"/>
    </location>
</feature>
<keyword evidence="5 7" id="KW-1133">Transmembrane helix</keyword>
<dbReference type="RefSeq" id="WP_125742813.1">
    <property type="nucleotide sequence ID" value="NZ_RCOR01000044.1"/>
</dbReference>
<evidence type="ECO:0000256" key="2">
    <source>
        <dbReference type="ARBA" id="ARBA00009045"/>
    </source>
</evidence>
<keyword evidence="6 7" id="KW-0472">Membrane</keyword>
<comment type="subcellular location">
    <subcellularLocation>
        <location evidence="1">Membrane</location>
        <topology evidence="1">Multi-pass membrane protein</topology>
    </subcellularLocation>
</comment>
<evidence type="ECO:0000256" key="3">
    <source>
        <dbReference type="ARBA" id="ARBA00022692"/>
    </source>
</evidence>
<dbReference type="EMBL" id="RCOR01000044">
    <property type="protein sequence ID" value="RSN67387.1"/>
    <property type="molecule type" value="Genomic_DNA"/>
</dbReference>
<keyword evidence="4" id="KW-0378">Hydrolase</keyword>
<gene>
    <name evidence="9" type="ORF">D9Q81_08640</name>
</gene>
<feature type="transmembrane region" description="Helical" evidence="7">
    <location>
        <begin position="38"/>
        <end position="57"/>
    </location>
</feature>
<protein>
    <submittedName>
        <fullName evidence="9">Rhomboid family intramembrane serine protease</fullName>
    </submittedName>
</protein>
<dbReference type="GO" id="GO:0004252">
    <property type="term" value="F:serine-type endopeptidase activity"/>
    <property type="evidence" value="ECO:0007669"/>
    <property type="project" value="InterPro"/>
</dbReference>
<dbReference type="SUPFAM" id="SSF144091">
    <property type="entry name" value="Rhomboid-like"/>
    <property type="match status" value="1"/>
</dbReference>
<evidence type="ECO:0000256" key="1">
    <source>
        <dbReference type="ARBA" id="ARBA00004141"/>
    </source>
</evidence>
<evidence type="ECO:0000313" key="9">
    <source>
        <dbReference type="EMBL" id="RSN67387.1"/>
    </source>
</evidence>
<proteinExistence type="inferred from homology"/>
<dbReference type="Proteomes" id="UP000278149">
    <property type="component" value="Unassembled WGS sequence"/>
</dbReference>
<dbReference type="GO" id="GO:0016020">
    <property type="term" value="C:membrane"/>
    <property type="evidence" value="ECO:0007669"/>
    <property type="project" value="UniProtKB-SubCell"/>
</dbReference>
<evidence type="ECO:0000313" key="10">
    <source>
        <dbReference type="Proteomes" id="UP000278149"/>
    </source>
</evidence>
<dbReference type="Pfam" id="PF01694">
    <property type="entry name" value="Rhomboid"/>
    <property type="match status" value="1"/>
</dbReference>
<accession>A0A3R9RHH8</accession>
<dbReference type="AlphaFoldDB" id="A0A3R9RHH8"/>
<keyword evidence="9" id="KW-0645">Protease</keyword>
<sequence length="202" mass="21694">MVIASALMGLAAFLISIALIRRYSNTPEITSILMSLNIGIYFLTSPTLLFADSPILFKYGSSGSYLISGRYETLITSMFLHANLMHLFLNMYALYILGKVAEISLGRTKFISLYFLSGLVGNLLSCIIDSSSVSVGASGAIMGLLGYIVAMEYRVTGRFNPSTVLLAIFVIFGGFSANVDVLAHLGGFLVGLGSGLFRAPSW</sequence>
<comment type="caution">
    <text evidence="9">The sequence shown here is derived from an EMBL/GenBank/DDBJ whole genome shotgun (WGS) entry which is preliminary data.</text>
</comment>
<comment type="similarity">
    <text evidence="2">Belongs to the peptidase S54 family.</text>
</comment>
<evidence type="ECO:0000256" key="7">
    <source>
        <dbReference type="SAM" id="Phobius"/>
    </source>
</evidence>
<dbReference type="GO" id="GO:0006508">
    <property type="term" value="P:proteolysis"/>
    <property type="evidence" value="ECO:0007669"/>
    <property type="project" value="UniProtKB-KW"/>
</dbReference>
<dbReference type="Gene3D" id="1.20.1540.10">
    <property type="entry name" value="Rhomboid-like"/>
    <property type="match status" value="1"/>
</dbReference>
<evidence type="ECO:0000256" key="6">
    <source>
        <dbReference type="ARBA" id="ARBA00023136"/>
    </source>
</evidence>
<reference evidence="9 10" key="1">
    <citation type="submission" date="2018-10" db="EMBL/GenBank/DDBJ databases">
        <title>Co-occurring genomic capacity for anaerobic methane metabolism and dissimilatory sulfite reduction discovered in the Korarchaeota.</title>
        <authorList>
            <person name="Mckay L.J."/>
            <person name="Dlakic M."/>
            <person name="Fields M.W."/>
            <person name="Delmont T.O."/>
            <person name="Eren A.M."/>
            <person name="Jay Z.J."/>
            <person name="Klingelsmith K.B."/>
            <person name="Rusch D.B."/>
            <person name="Inskeep W.P."/>
        </authorList>
    </citation>
    <scope>NUCLEOTIDE SEQUENCE [LARGE SCALE GENOMIC DNA]</scope>
    <source>
        <strain evidence="9 10">WS</strain>
    </source>
</reference>
<evidence type="ECO:0000256" key="5">
    <source>
        <dbReference type="ARBA" id="ARBA00022989"/>
    </source>
</evidence>
<dbReference type="InterPro" id="IPR050925">
    <property type="entry name" value="Rhomboid_protease_S54"/>
</dbReference>
<dbReference type="InterPro" id="IPR022764">
    <property type="entry name" value="Peptidase_S54_rhomboid_dom"/>
</dbReference>
<name>A0A3R9RHH8_9CREN</name>
<keyword evidence="3 7" id="KW-0812">Transmembrane</keyword>
<evidence type="ECO:0000259" key="8">
    <source>
        <dbReference type="Pfam" id="PF01694"/>
    </source>
</evidence>
<feature type="transmembrane region" description="Helical" evidence="7">
    <location>
        <begin position="110"/>
        <end position="128"/>
    </location>
</feature>
<dbReference type="PANTHER" id="PTHR43731">
    <property type="entry name" value="RHOMBOID PROTEASE"/>
    <property type="match status" value="1"/>
</dbReference>
<dbReference type="InterPro" id="IPR035952">
    <property type="entry name" value="Rhomboid-like_sf"/>
</dbReference>
<feature type="transmembrane region" description="Helical" evidence="7">
    <location>
        <begin position="135"/>
        <end position="153"/>
    </location>
</feature>
<feature type="transmembrane region" description="Helical" evidence="7">
    <location>
        <begin position="78"/>
        <end position="98"/>
    </location>
</feature>
<organism evidence="9 10">
    <name type="scientific">Candidatus Korarchaeum cryptofilum</name>
    <dbReference type="NCBI Taxonomy" id="498846"/>
    <lineage>
        <taxon>Archaea</taxon>
        <taxon>Thermoproteota</taxon>
        <taxon>Candidatus Korarchaeia</taxon>
        <taxon>Candidatus Korarchaeales</taxon>
        <taxon>Candidatus Korarchaeaceae</taxon>
        <taxon>Candidatus Korarchaeum</taxon>
    </lineage>
</organism>
<evidence type="ECO:0000256" key="4">
    <source>
        <dbReference type="ARBA" id="ARBA00022801"/>
    </source>
</evidence>
<dbReference type="PANTHER" id="PTHR43731:SF14">
    <property type="entry name" value="PRESENILIN-ASSOCIATED RHOMBOID-LIKE PROTEIN, MITOCHONDRIAL"/>
    <property type="match status" value="1"/>
</dbReference>